<comment type="caution">
    <text evidence="6">Lacks conserved residue(s) required for the propagation of feature annotation.</text>
</comment>
<dbReference type="FunFam" id="3.40.50.150:FF:000164">
    <property type="entry name" value="Methyltransferase NSUN5, putative"/>
    <property type="match status" value="1"/>
</dbReference>
<dbReference type="OrthoDB" id="435282at2759"/>
<dbReference type="InterPro" id="IPR049561">
    <property type="entry name" value="NSUN5_7_fdxn-like"/>
</dbReference>
<dbReference type="Gene3D" id="3.30.70.1170">
    <property type="entry name" value="Sun protein, domain 3"/>
    <property type="match status" value="1"/>
</dbReference>
<keyword evidence="3 6" id="KW-0949">S-adenosyl-L-methionine</keyword>
<comment type="catalytic activity">
    <reaction evidence="5">
        <text>a cytidine in 25S rRNA + S-adenosyl-L-methionine = a 5-methylcytidine in 25S rRNA + S-adenosyl-L-homocysteine + H(+)</text>
        <dbReference type="Rhea" id="RHEA:47780"/>
        <dbReference type="Rhea" id="RHEA-COMP:11911"/>
        <dbReference type="Rhea" id="RHEA-COMP:11912"/>
        <dbReference type="ChEBI" id="CHEBI:15378"/>
        <dbReference type="ChEBI" id="CHEBI:57856"/>
        <dbReference type="ChEBI" id="CHEBI:59789"/>
        <dbReference type="ChEBI" id="CHEBI:74483"/>
        <dbReference type="ChEBI" id="CHEBI:82748"/>
    </reaction>
</comment>
<dbReference type="Gene3D" id="3.40.50.150">
    <property type="entry name" value="Vaccinia Virus protein VP39"/>
    <property type="match status" value="1"/>
</dbReference>
<dbReference type="Pfam" id="PF21153">
    <property type="entry name" value="NSUN5_N"/>
    <property type="match status" value="1"/>
</dbReference>
<feature type="domain" description="SAM-dependent MTase RsmB/NOP-type" evidence="7">
    <location>
        <begin position="126"/>
        <end position="429"/>
    </location>
</feature>
<dbReference type="GO" id="GO:0008173">
    <property type="term" value="F:RNA methyltransferase activity"/>
    <property type="evidence" value="ECO:0007669"/>
    <property type="project" value="InterPro"/>
</dbReference>
<dbReference type="Proteomes" id="UP000278143">
    <property type="component" value="Unassembled WGS sequence"/>
</dbReference>
<evidence type="ECO:0000259" key="7">
    <source>
        <dbReference type="PROSITE" id="PS51686"/>
    </source>
</evidence>
<evidence type="ECO:0000313" key="8">
    <source>
        <dbReference type="EMBL" id="RKP25465.1"/>
    </source>
</evidence>
<dbReference type="PANTHER" id="PTHR22807">
    <property type="entry name" value="NOP2 YEAST -RELATED NOL1/NOP2/FMU SUN DOMAIN-CONTAINING"/>
    <property type="match status" value="1"/>
</dbReference>
<dbReference type="InterPro" id="IPR029063">
    <property type="entry name" value="SAM-dependent_MTases_sf"/>
</dbReference>
<evidence type="ECO:0000256" key="5">
    <source>
        <dbReference type="ARBA" id="ARBA00053002"/>
    </source>
</evidence>
<feature type="binding site" evidence="6">
    <location>
        <position position="298"/>
    </location>
    <ligand>
        <name>S-adenosyl-L-methionine</name>
        <dbReference type="ChEBI" id="CHEBI:59789"/>
    </ligand>
</feature>
<feature type="binding site" evidence="6">
    <location>
        <begin position="227"/>
        <end position="233"/>
    </location>
    <ligand>
        <name>S-adenosyl-L-methionine</name>
        <dbReference type="ChEBI" id="CHEBI:59789"/>
    </ligand>
</feature>
<name>A0A4P9YZS3_9FUNG</name>
<evidence type="ECO:0000256" key="6">
    <source>
        <dbReference type="PROSITE-ProRule" id="PRU01023"/>
    </source>
</evidence>
<dbReference type="EMBL" id="KZ989739">
    <property type="protein sequence ID" value="RKP25465.1"/>
    <property type="molecule type" value="Genomic_DNA"/>
</dbReference>
<dbReference type="InterPro" id="IPR001678">
    <property type="entry name" value="MeTrfase_RsmB-F_NOP2_dom"/>
</dbReference>
<dbReference type="GO" id="GO:0070475">
    <property type="term" value="P:rRNA base methylation"/>
    <property type="evidence" value="ECO:0007669"/>
    <property type="project" value="TreeGrafter"/>
</dbReference>
<dbReference type="GO" id="GO:0005730">
    <property type="term" value="C:nucleolus"/>
    <property type="evidence" value="ECO:0007669"/>
    <property type="project" value="TreeGrafter"/>
</dbReference>
<evidence type="ECO:0000256" key="2">
    <source>
        <dbReference type="ARBA" id="ARBA00022679"/>
    </source>
</evidence>
<feature type="active site" description="Nucleophile" evidence="6">
    <location>
        <position position="361"/>
    </location>
</feature>
<dbReference type="PRINTS" id="PR02008">
    <property type="entry name" value="RCMTFAMILY"/>
</dbReference>
<dbReference type="InterPro" id="IPR049560">
    <property type="entry name" value="MeTrfase_RsmB-F_NOP2_cat"/>
</dbReference>
<evidence type="ECO:0000256" key="3">
    <source>
        <dbReference type="ARBA" id="ARBA00022691"/>
    </source>
</evidence>
<dbReference type="SUPFAM" id="SSF53335">
    <property type="entry name" value="S-adenosyl-L-methionine-dependent methyltransferases"/>
    <property type="match status" value="1"/>
</dbReference>
<evidence type="ECO:0000256" key="1">
    <source>
        <dbReference type="ARBA" id="ARBA00022603"/>
    </source>
</evidence>
<dbReference type="AlphaFoldDB" id="A0A4P9YZS3"/>
<dbReference type="InterPro" id="IPR048889">
    <property type="entry name" value="NSUN5_RCM1_N"/>
</dbReference>
<feature type="binding site" evidence="6">
    <location>
        <position position="251"/>
    </location>
    <ligand>
        <name>S-adenosyl-L-methionine</name>
        <dbReference type="ChEBI" id="CHEBI:59789"/>
    </ligand>
</feature>
<proteinExistence type="inferred from homology"/>
<dbReference type="Pfam" id="PF01189">
    <property type="entry name" value="Methyltr_RsmB-F"/>
    <property type="match status" value="1"/>
</dbReference>
<dbReference type="PROSITE" id="PS51686">
    <property type="entry name" value="SAM_MT_RSMB_NOP"/>
    <property type="match status" value="1"/>
</dbReference>
<accession>A0A4P9YZS3</accession>
<dbReference type="InterPro" id="IPR023267">
    <property type="entry name" value="RCMT"/>
</dbReference>
<keyword evidence="9" id="KW-1185">Reference proteome</keyword>
<dbReference type="GO" id="GO:0003723">
    <property type="term" value="F:RNA binding"/>
    <property type="evidence" value="ECO:0007669"/>
    <property type="project" value="UniProtKB-UniRule"/>
</dbReference>
<organism evidence="8 9">
    <name type="scientific">Syncephalis pseudoplumigaleata</name>
    <dbReference type="NCBI Taxonomy" id="1712513"/>
    <lineage>
        <taxon>Eukaryota</taxon>
        <taxon>Fungi</taxon>
        <taxon>Fungi incertae sedis</taxon>
        <taxon>Zoopagomycota</taxon>
        <taxon>Zoopagomycotina</taxon>
        <taxon>Zoopagomycetes</taxon>
        <taxon>Zoopagales</taxon>
        <taxon>Piptocephalidaceae</taxon>
        <taxon>Syncephalis</taxon>
    </lineage>
</organism>
<reference evidence="9" key="1">
    <citation type="journal article" date="2018" name="Nat. Microbiol.">
        <title>Leveraging single-cell genomics to expand the fungal tree of life.</title>
        <authorList>
            <person name="Ahrendt S.R."/>
            <person name="Quandt C.A."/>
            <person name="Ciobanu D."/>
            <person name="Clum A."/>
            <person name="Salamov A."/>
            <person name="Andreopoulos B."/>
            <person name="Cheng J.F."/>
            <person name="Woyke T."/>
            <person name="Pelin A."/>
            <person name="Henrissat B."/>
            <person name="Reynolds N.K."/>
            <person name="Benny G.L."/>
            <person name="Smith M.E."/>
            <person name="James T.Y."/>
            <person name="Grigoriev I.V."/>
        </authorList>
    </citation>
    <scope>NUCLEOTIDE SEQUENCE [LARGE SCALE GENOMIC DNA]</scope>
    <source>
        <strain evidence="9">Benny S71-1</strain>
    </source>
</reference>
<keyword evidence="4 6" id="KW-0694">RNA-binding</keyword>
<gene>
    <name evidence="8" type="ORF">SYNPS1DRAFT_15629</name>
</gene>
<comment type="similarity">
    <text evidence="6">Belongs to the class I-like SAM-binding methyltransferase superfamily. RsmB/NOP family.</text>
</comment>
<dbReference type="Pfam" id="PF21148">
    <property type="entry name" value="NSUN5_fdxn-like"/>
    <property type="match status" value="1"/>
</dbReference>
<dbReference type="PANTHER" id="PTHR22807:SF4">
    <property type="entry name" value="28S RRNA (CYTOSINE-C(5))-METHYLTRANSFERASE"/>
    <property type="match status" value="1"/>
</dbReference>
<keyword evidence="1 6" id="KW-0489">Methyltransferase</keyword>
<protein>
    <submittedName>
        <fullName evidence="8">S-adenosyl-L-methionine-dependent methyltransferase</fullName>
    </submittedName>
</protein>
<evidence type="ECO:0000256" key="4">
    <source>
        <dbReference type="ARBA" id="ARBA00022884"/>
    </source>
</evidence>
<evidence type="ECO:0000313" key="9">
    <source>
        <dbReference type="Proteomes" id="UP000278143"/>
    </source>
</evidence>
<keyword evidence="2 6" id="KW-0808">Transferase</keyword>
<sequence>MASLHRDAARVLDAVFARKGTVKGLVLGGKYANKKALYAIVCETLKYKDALEEIIQRSQLLQNVKKLPKTMALVLVFDLLFSRGGLRKTSCPHTRAVLNQKTRLKAELARLKIRRGITRNKELIPESVRQLVALPRYVRVNLLRTTVDKVLRHFAKDGYALCSHAAARAKTICRDRHLSDLLVLPPNTDLHAHPLYLSGDIILQDKASCFPAHVLAPPPGAMALDGCAAPGNKTSHLASLMGNQGRIWAFDLDARRLELLQRMTSKANCQIITPVHQSFLEIDPTAKDYARVEYILLDPSCSGSGIVSRLDQLVEQAEQDDDAGKETASSDRLEQLARFQLECIQHAFKFPSVKRISYSTCSIHRQENEEVVREALLSTDQFELAPRSHVLPDWTHRGEAIEDQADALIRASPASDHTNGFFVACFQRRSTAK</sequence>